<evidence type="ECO:0000313" key="2">
    <source>
        <dbReference type="EMBL" id="PWZ03526.1"/>
    </source>
</evidence>
<feature type="region of interest" description="Disordered" evidence="1">
    <location>
        <begin position="138"/>
        <end position="166"/>
    </location>
</feature>
<feature type="region of interest" description="Disordered" evidence="1">
    <location>
        <begin position="314"/>
        <end position="393"/>
    </location>
</feature>
<dbReference type="InParanoid" id="A0A317XZ03"/>
<dbReference type="AlphaFoldDB" id="A0A317XZ03"/>
<protein>
    <submittedName>
        <fullName evidence="2">Uncharacterized protein</fullName>
    </submittedName>
</protein>
<dbReference type="EMBL" id="KZ819188">
    <property type="protein sequence ID" value="PWZ03526.1"/>
    <property type="molecule type" value="Genomic_DNA"/>
</dbReference>
<feature type="compositionally biased region" description="Low complexity" evidence="1">
    <location>
        <begin position="334"/>
        <end position="347"/>
    </location>
</feature>
<accession>A0A317XZ03</accession>
<proteinExistence type="predicted"/>
<keyword evidence="3" id="KW-1185">Reference proteome</keyword>
<evidence type="ECO:0000256" key="1">
    <source>
        <dbReference type="SAM" id="MobiDB-lite"/>
    </source>
</evidence>
<reference evidence="2 3" key="1">
    <citation type="journal article" date="2018" name="Mol. Biol. Evol.">
        <title>Broad Genomic Sampling Reveals a Smut Pathogenic Ancestry of the Fungal Clade Ustilaginomycotina.</title>
        <authorList>
            <person name="Kijpornyongpan T."/>
            <person name="Mondo S.J."/>
            <person name="Barry K."/>
            <person name="Sandor L."/>
            <person name="Lee J."/>
            <person name="Lipzen A."/>
            <person name="Pangilinan J."/>
            <person name="LaButti K."/>
            <person name="Hainaut M."/>
            <person name="Henrissat B."/>
            <person name="Grigoriev I.V."/>
            <person name="Spatafora J.W."/>
            <person name="Aime M.C."/>
        </authorList>
    </citation>
    <scope>NUCLEOTIDE SEQUENCE [LARGE SCALE GENOMIC DNA]</scope>
    <source>
        <strain evidence="2 3">MCA 3645</strain>
    </source>
</reference>
<dbReference type="Proteomes" id="UP000246740">
    <property type="component" value="Unassembled WGS sequence"/>
</dbReference>
<dbReference type="OrthoDB" id="2556779at2759"/>
<sequence>MVQLGFYHPVATQPESHSVAQLDDSGLSQHYAGLSTQSASASSSTSASSPSSFRTPCLDLEPDFLRLPETCSGKRINAPHCLSDGETLLFEQVLADPQQGMSQRHPQLPQDTPMQPNGASFFAMHANEMSVRRVAMATPRSDHVGQSRKSQLDTSMPSSSYESMSSYTHDNSAFHAQAEQVLQSLRALELDFRQNIQSLAQVSSMPATLWKVLSLQVELANKTVSAAEERKVLFEHVKALESTLADERKALYERIETLEQTFIQTITAVEIRSVDRIRSIHGDILAEAPTSADRQLQPDAAVFAQIQTAVHQALSEQSIPRLVKPRSRPKKPVASAKAATAETNASNGVSASTARKRKKQGPPESEPNDAQKPHDLAYSSEQIPDRSHVHAGFGDANCEAATGIA</sequence>
<gene>
    <name evidence="2" type="ORF">BCV70DRAFT_197736</name>
</gene>
<evidence type="ECO:0000313" key="3">
    <source>
        <dbReference type="Proteomes" id="UP000246740"/>
    </source>
</evidence>
<feature type="compositionally biased region" description="Low complexity" evidence="1">
    <location>
        <begin position="155"/>
        <end position="166"/>
    </location>
</feature>
<name>A0A317XZ03_9BASI</name>
<organism evidence="2 3">
    <name type="scientific">Testicularia cyperi</name>
    <dbReference type="NCBI Taxonomy" id="1882483"/>
    <lineage>
        <taxon>Eukaryota</taxon>
        <taxon>Fungi</taxon>
        <taxon>Dikarya</taxon>
        <taxon>Basidiomycota</taxon>
        <taxon>Ustilaginomycotina</taxon>
        <taxon>Ustilaginomycetes</taxon>
        <taxon>Ustilaginales</taxon>
        <taxon>Anthracoideaceae</taxon>
        <taxon>Testicularia</taxon>
    </lineage>
</organism>